<evidence type="ECO:0000256" key="1">
    <source>
        <dbReference type="SAM" id="MobiDB-lite"/>
    </source>
</evidence>
<organism evidence="2 3">
    <name type="scientific">Daubentonia madagascariensis</name>
    <name type="common">Aye-aye</name>
    <name type="synonym">Sciurus madagascariensis</name>
    <dbReference type="NCBI Taxonomy" id="31869"/>
    <lineage>
        <taxon>Eukaryota</taxon>
        <taxon>Metazoa</taxon>
        <taxon>Chordata</taxon>
        <taxon>Craniata</taxon>
        <taxon>Vertebrata</taxon>
        <taxon>Euteleostomi</taxon>
        <taxon>Mammalia</taxon>
        <taxon>Eutheria</taxon>
        <taxon>Euarchontoglires</taxon>
        <taxon>Primates</taxon>
        <taxon>Strepsirrhini</taxon>
        <taxon>Chiromyiformes</taxon>
        <taxon>Daubentoniidae</taxon>
        <taxon>Daubentonia</taxon>
    </lineage>
</organism>
<comment type="caution">
    <text evidence="2">The sequence shown here is derived from an EMBL/GenBank/DDBJ whole genome shotgun (WGS) entry which is preliminary data.</text>
</comment>
<protein>
    <recommendedName>
        <fullName evidence="4">TSC22 domain family member 4</fullName>
    </recommendedName>
</protein>
<dbReference type="PANTHER" id="PTHR39221">
    <property type="entry name" value="CHROMOSOME 7 OPEN READING FRAME 61"/>
    <property type="match status" value="1"/>
</dbReference>
<gene>
    <name evidence="2" type="ORF">WCI35_027977</name>
</gene>
<feature type="region of interest" description="Disordered" evidence="1">
    <location>
        <begin position="175"/>
        <end position="207"/>
    </location>
</feature>
<evidence type="ECO:0000313" key="3">
    <source>
        <dbReference type="Proteomes" id="UP001610411"/>
    </source>
</evidence>
<evidence type="ECO:0008006" key="4">
    <source>
        <dbReference type="Google" id="ProtNLM"/>
    </source>
</evidence>
<feature type="compositionally biased region" description="Basic residues" evidence="1">
    <location>
        <begin position="175"/>
        <end position="189"/>
    </location>
</feature>
<dbReference type="Pfam" id="PF15775">
    <property type="entry name" value="DUF4703"/>
    <property type="match status" value="1"/>
</dbReference>
<dbReference type="AlphaFoldDB" id="A0ABD2DH55"/>
<dbReference type="EMBL" id="JBFSEQ010000011">
    <property type="protein sequence ID" value="KAL2766043.1"/>
    <property type="molecule type" value="Genomic_DNA"/>
</dbReference>
<evidence type="ECO:0000313" key="2">
    <source>
        <dbReference type="EMBL" id="KAL2766043.1"/>
    </source>
</evidence>
<keyword evidence="3" id="KW-1185">Reference proteome</keyword>
<sequence length="207" mass="24124">MAAVVRFFRWVRRAWQKITCWVFFWRQKARPTILEYSGSKKHALKGVEKTPKVVETFKFVEPPREDKLPRMDESPELAEPCVLAKTRDRTKMELGGEGRSLLRLPRTAVQSVSTLMVSALQTGWQMCSWKSSVSSASITSQMMTQSPLQTPEAELLREVYLVLWAIRKQLRQLSRRQERRRRRHIRTHAPPKSDPVHCLKQDAQSPL</sequence>
<reference evidence="2 3" key="1">
    <citation type="journal article" date="2024" name="G3 (Bethesda)">
        <title>A hybrid genome assembly of the endangered aye-aye (Daubentonia madagascariensis).</title>
        <authorList>
            <person name="Versoza C.J."/>
            <person name="Pfeifer S.P."/>
        </authorList>
    </citation>
    <scope>NUCLEOTIDE SEQUENCE [LARGE SCALE GENOMIC DNA]</scope>
    <source>
        <strain evidence="2">6821</strain>
    </source>
</reference>
<dbReference type="InterPro" id="IPR031534">
    <property type="entry name" value="SPACDR"/>
</dbReference>
<name>A0ABD2DH55_DAUMA</name>
<dbReference type="Proteomes" id="UP001610411">
    <property type="component" value="Unassembled WGS sequence"/>
</dbReference>
<proteinExistence type="predicted"/>
<dbReference type="PANTHER" id="PTHR39221:SF1">
    <property type="entry name" value="SPERM ACROSOME DEVELOPMENTAL REGULATOR"/>
    <property type="match status" value="1"/>
</dbReference>
<accession>A0ABD2DH55</accession>